<dbReference type="Proteomes" id="UP001153334">
    <property type="component" value="Unassembled WGS sequence"/>
</dbReference>
<evidence type="ECO:0000313" key="1">
    <source>
        <dbReference type="EMBL" id="KAJ8110804.1"/>
    </source>
</evidence>
<gene>
    <name evidence="1" type="ORF">ONZ43_g5783</name>
</gene>
<evidence type="ECO:0000313" key="2">
    <source>
        <dbReference type="Proteomes" id="UP001153334"/>
    </source>
</evidence>
<sequence>MADQASPSRSLAPTFVLHTPAVDFIENRMTEYHSAFDTTGFRYSPTQSQFIPDSTPVAVTHVPGPSTLAPLPASPAPPSPRPTSGSINDMSFWVGVFPEAMNRLNQDPLPYSGPYQPQWGIRHLSAWPDVQAKLDMARKDYDFYNGPQKVGKFRRKLRLVADKASGPLQQGVKLIPDIDVASPVTSVISLVLDAYCQAAEIRETVNTGFDDLPEAFARIEFYFNSFAKDRNIFIASVELVLYIFKAIEEAIRFYTSTQGK</sequence>
<organism evidence="1 2">
    <name type="scientific">Nemania bipapillata</name>
    <dbReference type="NCBI Taxonomy" id="110536"/>
    <lineage>
        <taxon>Eukaryota</taxon>
        <taxon>Fungi</taxon>
        <taxon>Dikarya</taxon>
        <taxon>Ascomycota</taxon>
        <taxon>Pezizomycotina</taxon>
        <taxon>Sordariomycetes</taxon>
        <taxon>Xylariomycetidae</taxon>
        <taxon>Xylariales</taxon>
        <taxon>Xylariaceae</taxon>
        <taxon>Nemania</taxon>
    </lineage>
</organism>
<dbReference type="EMBL" id="JAPESX010001876">
    <property type="protein sequence ID" value="KAJ8110804.1"/>
    <property type="molecule type" value="Genomic_DNA"/>
</dbReference>
<protein>
    <submittedName>
        <fullName evidence="1">Uncharacterized protein</fullName>
    </submittedName>
</protein>
<comment type="caution">
    <text evidence="1">The sequence shown here is derived from an EMBL/GenBank/DDBJ whole genome shotgun (WGS) entry which is preliminary data.</text>
</comment>
<keyword evidence="2" id="KW-1185">Reference proteome</keyword>
<reference evidence="1" key="1">
    <citation type="submission" date="2022-11" db="EMBL/GenBank/DDBJ databases">
        <title>Genome Sequence of Nemania bipapillata.</title>
        <authorList>
            <person name="Buettner E."/>
        </authorList>
    </citation>
    <scope>NUCLEOTIDE SEQUENCE</scope>
    <source>
        <strain evidence="1">CP14</strain>
    </source>
</reference>
<proteinExistence type="predicted"/>
<accession>A0ACC2I6M3</accession>
<name>A0ACC2I6M3_9PEZI</name>